<dbReference type="RefSeq" id="WP_064123754.1">
    <property type="nucleotide sequence ID" value="NZ_CP015243.1"/>
</dbReference>
<feature type="domain" description="Glutamate--cysteine ligase" evidence="10">
    <location>
        <begin position="23"/>
        <end position="383"/>
    </location>
</feature>
<dbReference type="HAMAP" id="MF_00578">
    <property type="entry name" value="Glu_cys_ligase"/>
    <property type="match status" value="1"/>
</dbReference>
<comment type="pathway">
    <text evidence="1 8 9">Sulfur metabolism; glutathione biosynthesis; glutathione from L-cysteine and L-glutamate: step 1/2.</text>
</comment>
<dbReference type="GO" id="GO:0005829">
    <property type="term" value="C:cytosol"/>
    <property type="evidence" value="ECO:0007669"/>
    <property type="project" value="TreeGrafter"/>
</dbReference>
<evidence type="ECO:0000256" key="9">
    <source>
        <dbReference type="RuleBase" id="RU004391"/>
    </source>
</evidence>
<proteinExistence type="inferred from homology"/>
<evidence type="ECO:0000256" key="6">
    <source>
        <dbReference type="ARBA" id="ARBA00022840"/>
    </source>
</evidence>
<dbReference type="Pfam" id="PF04262">
    <property type="entry name" value="Glu_cys_ligase"/>
    <property type="match status" value="1"/>
</dbReference>
<evidence type="ECO:0000313" key="12">
    <source>
        <dbReference type="Proteomes" id="UP000077875"/>
    </source>
</evidence>
<reference evidence="11 12" key="1">
    <citation type="submission" date="2016-04" db="EMBL/GenBank/DDBJ databases">
        <title>Complete Genome Sequence of Halotalea alkalilenta IHB B 13600.</title>
        <authorList>
            <person name="Swarnkar M.K."/>
            <person name="Sharma A."/>
            <person name="Kaushal K."/>
            <person name="Soni R."/>
            <person name="Rana S."/>
            <person name="Singh A.K."/>
            <person name="Gulati A."/>
        </authorList>
    </citation>
    <scope>NUCLEOTIDE SEQUENCE [LARGE SCALE GENOMIC DNA]</scope>
    <source>
        <strain evidence="11 12">IHB B 13600</strain>
    </source>
</reference>
<dbReference type="UniPathway" id="UPA00142">
    <property type="reaction ID" value="UER00209"/>
</dbReference>
<dbReference type="Gene3D" id="3.30.590.20">
    <property type="match status" value="1"/>
</dbReference>
<dbReference type="SUPFAM" id="SSF55931">
    <property type="entry name" value="Glutamine synthetase/guanido kinase"/>
    <property type="match status" value="1"/>
</dbReference>
<evidence type="ECO:0000256" key="7">
    <source>
        <dbReference type="ARBA" id="ARBA00048819"/>
    </source>
</evidence>
<evidence type="ECO:0000256" key="8">
    <source>
        <dbReference type="HAMAP-Rule" id="MF_00578"/>
    </source>
</evidence>
<dbReference type="InterPro" id="IPR014746">
    <property type="entry name" value="Gln_synth/guanido_kin_cat_dom"/>
</dbReference>
<dbReference type="EC" id="6.3.2.2" evidence="8"/>
<name>A0A172YI39_9GAMM</name>
<keyword evidence="5 8" id="KW-0547">Nucleotide-binding</keyword>
<evidence type="ECO:0000256" key="1">
    <source>
        <dbReference type="ARBA" id="ARBA00005006"/>
    </source>
</evidence>
<gene>
    <name evidence="8" type="primary">gshA</name>
    <name evidence="11" type="ORF">A5892_16680</name>
</gene>
<comment type="catalytic activity">
    <reaction evidence="7 8 9">
        <text>L-cysteine + L-glutamate + ATP = gamma-L-glutamyl-L-cysteine + ADP + phosphate + H(+)</text>
        <dbReference type="Rhea" id="RHEA:13285"/>
        <dbReference type="ChEBI" id="CHEBI:15378"/>
        <dbReference type="ChEBI" id="CHEBI:29985"/>
        <dbReference type="ChEBI" id="CHEBI:30616"/>
        <dbReference type="ChEBI" id="CHEBI:35235"/>
        <dbReference type="ChEBI" id="CHEBI:43474"/>
        <dbReference type="ChEBI" id="CHEBI:58173"/>
        <dbReference type="ChEBI" id="CHEBI:456216"/>
        <dbReference type="EC" id="6.3.2.2"/>
    </reaction>
</comment>
<dbReference type="InterPro" id="IPR007370">
    <property type="entry name" value="Glu_cys_ligase"/>
</dbReference>
<evidence type="ECO:0000256" key="4">
    <source>
        <dbReference type="ARBA" id="ARBA00022684"/>
    </source>
</evidence>
<evidence type="ECO:0000259" key="10">
    <source>
        <dbReference type="Pfam" id="PF04262"/>
    </source>
</evidence>
<dbReference type="GO" id="GO:0006750">
    <property type="term" value="P:glutathione biosynthetic process"/>
    <property type="evidence" value="ECO:0007669"/>
    <property type="project" value="UniProtKB-UniRule"/>
</dbReference>
<sequence>MSEQFARIVAGLEAPVRQGRTGRIRRGIEKEGLRVDPLGRISQLPHPRQLGSKLTHPYITTDYSEALLEFVTPVYSRPSDALDFLADLHRFSYRQLGDELIWPASMPAWLDGNASVPIADFGNSNTGRMKQVYRRGLDVRYGRIMQSIAGIHYNFSLPDAMWRELAALEGKSGIALCEYRSQGYFRLIRNFRRTSWLLMYLFGASPAFDRSFLDGRKVEGFEALGRRTLVSEHASTLRMSDLGYHNKVQDQLKVCFDSLDEYVDTLRHAVSTPWPDYQRTGVEVDGQWQQLNANILQIENEYYSDIRPKRVARHNQTPTQALEADGVEYIEVRCLDINPLLPLGIDETQIRFLDAFLIRCLLADDAPIGAVECARLDANRARVVTQGRDPGLMLEFEDGALSLAEAGGRLFDELRAAAGLLDLAERNTPHGDAVEALAPRIGDPALTPAGEIFAALSREGEDFIDWTLERAREQAAEFLGTPMDRAREALLDQLVETSLIQQRDIEADDELSFGEYLAGYFARAEAVAKRA</sequence>
<dbReference type="AlphaFoldDB" id="A0A172YI39"/>
<keyword evidence="12" id="KW-1185">Reference proteome</keyword>
<dbReference type="EMBL" id="CP015243">
    <property type="protein sequence ID" value="ANF58901.1"/>
    <property type="molecule type" value="Genomic_DNA"/>
</dbReference>
<keyword evidence="4 8" id="KW-0317">Glutathione biosynthesis</keyword>
<dbReference type="GO" id="GO:0005524">
    <property type="term" value="F:ATP binding"/>
    <property type="evidence" value="ECO:0007669"/>
    <property type="project" value="UniProtKB-KW"/>
</dbReference>
<dbReference type="PANTHER" id="PTHR38761:SF1">
    <property type="entry name" value="GLUTAMATE--CYSTEINE LIGASE"/>
    <property type="match status" value="1"/>
</dbReference>
<dbReference type="STRING" id="376489.A5892_16680"/>
<evidence type="ECO:0000313" key="11">
    <source>
        <dbReference type="EMBL" id="ANF58901.1"/>
    </source>
</evidence>
<keyword evidence="6 8" id="KW-0067">ATP-binding</keyword>
<dbReference type="PANTHER" id="PTHR38761">
    <property type="entry name" value="GLUTAMATE--CYSTEINE LIGASE"/>
    <property type="match status" value="1"/>
</dbReference>
<dbReference type="NCBIfam" id="TIGR01434">
    <property type="entry name" value="glu_cys_ligase"/>
    <property type="match status" value="1"/>
</dbReference>
<evidence type="ECO:0000256" key="2">
    <source>
        <dbReference type="ARBA" id="ARBA00008772"/>
    </source>
</evidence>
<organism evidence="11 12">
    <name type="scientific">Halotalea alkalilenta</name>
    <dbReference type="NCBI Taxonomy" id="376489"/>
    <lineage>
        <taxon>Bacteria</taxon>
        <taxon>Pseudomonadati</taxon>
        <taxon>Pseudomonadota</taxon>
        <taxon>Gammaproteobacteria</taxon>
        <taxon>Oceanospirillales</taxon>
        <taxon>Halomonadaceae</taxon>
        <taxon>Halotalea</taxon>
    </lineage>
</organism>
<evidence type="ECO:0000256" key="5">
    <source>
        <dbReference type="ARBA" id="ARBA00022741"/>
    </source>
</evidence>
<dbReference type="InterPro" id="IPR006334">
    <property type="entry name" value="Glut_cys_ligase"/>
</dbReference>
<protein>
    <recommendedName>
        <fullName evidence="8">Glutamate--cysteine ligase</fullName>
        <ecNumber evidence="8">6.3.2.2</ecNumber>
    </recommendedName>
    <alternativeName>
        <fullName evidence="8">Gamma-ECS</fullName>
        <shortName evidence="8">GCS</shortName>
    </alternativeName>
    <alternativeName>
        <fullName evidence="8">Gamma-glutamylcysteine synthetase</fullName>
    </alternativeName>
</protein>
<dbReference type="GO" id="GO:0004357">
    <property type="term" value="F:glutamate-cysteine ligase activity"/>
    <property type="evidence" value="ECO:0007669"/>
    <property type="project" value="UniProtKB-UniRule"/>
</dbReference>
<comment type="similarity">
    <text evidence="2 8">Belongs to the glutamate--cysteine ligase type 1 family. Type 1 subfamily.</text>
</comment>
<dbReference type="KEGG" id="haa:A5892_16680"/>
<keyword evidence="3 8" id="KW-0436">Ligase</keyword>
<dbReference type="Proteomes" id="UP000077875">
    <property type="component" value="Chromosome"/>
</dbReference>
<dbReference type="GO" id="GO:0046872">
    <property type="term" value="F:metal ion binding"/>
    <property type="evidence" value="ECO:0007669"/>
    <property type="project" value="TreeGrafter"/>
</dbReference>
<accession>A0A172YI39</accession>
<evidence type="ECO:0000256" key="3">
    <source>
        <dbReference type="ARBA" id="ARBA00022598"/>
    </source>
</evidence>